<sequence>MMATIPLSPLPLLPLLSVFPDVIGKSKLLDKVEDQDSNVDELLVVIGYKIKSCDMADIAQKIKHLEGVLENDDGLSQLASNSIHYNHSHLKSMICELNPTNRPSVIDDSFVNNTASVTRSVVDSSSVFVDNL</sequence>
<evidence type="ECO:0000313" key="3">
    <source>
        <dbReference type="Proteomes" id="UP001177003"/>
    </source>
</evidence>
<dbReference type="SMART" id="SM01129">
    <property type="entry name" value="DELLA"/>
    <property type="match status" value="1"/>
</dbReference>
<dbReference type="InterPro" id="IPR021914">
    <property type="entry name" value="TF_DELLA_N"/>
</dbReference>
<dbReference type="InterPro" id="IPR038088">
    <property type="entry name" value="DELLA_N_sf"/>
</dbReference>
<protein>
    <recommendedName>
        <fullName evidence="1">Transcriptional factor DELLA N-terminal domain-containing protein</fullName>
    </recommendedName>
</protein>
<name>A0AA35ZJ42_LACSI</name>
<proteinExistence type="predicted"/>
<accession>A0AA35ZJ42</accession>
<evidence type="ECO:0000313" key="2">
    <source>
        <dbReference type="EMBL" id="CAI9293571.1"/>
    </source>
</evidence>
<keyword evidence="3" id="KW-1185">Reference proteome</keyword>
<organism evidence="2 3">
    <name type="scientific">Lactuca saligna</name>
    <name type="common">Willowleaf lettuce</name>
    <dbReference type="NCBI Taxonomy" id="75948"/>
    <lineage>
        <taxon>Eukaryota</taxon>
        <taxon>Viridiplantae</taxon>
        <taxon>Streptophyta</taxon>
        <taxon>Embryophyta</taxon>
        <taxon>Tracheophyta</taxon>
        <taxon>Spermatophyta</taxon>
        <taxon>Magnoliopsida</taxon>
        <taxon>eudicotyledons</taxon>
        <taxon>Gunneridae</taxon>
        <taxon>Pentapetalae</taxon>
        <taxon>asterids</taxon>
        <taxon>campanulids</taxon>
        <taxon>Asterales</taxon>
        <taxon>Asteraceae</taxon>
        <taxon>Cichorioideae</taxon>
        <taxon>Cichorieae</taxon>
        <taxon>Lactucinae</taxon>
        <taxon>Lactuca</taxon>
    </lineage>
</organism>
<dbReference type="Gene3D" id="1.10.10.1290">
    <property type="entry name" value="Transcriptional regulator DELLA, N-terminal domain"/>
    <property type="match status" value="1"/>
</dbReference>
<evidence type="ECO:0000259" key="1">
    <source>
        <dbReference type="Pfam" id="PF12041"/>
    </source>
</evidence>
<dbReference type="EMBL" id="OX465083">
    <property type="protein sequence ID" value="CAI9293571.1"/>
    <property type="molecule type" value="Genomic_DNA"/>
</dbReference>
<dbReference type="AlphaFoldDB" id="A0AA35ZJ42"/>
<reference evidence="2" key="1">
    <citation type="submission" date="2023-04" db="EMBL/GenBank/DDBJ databases">
        <authorList>
            <person name="Vijverberg K."/>
            <person name="Xiong W."/>
            <person name="Schranz E."/>
        </authorList>
    </citation>
    <scope>NUCLEOTIDE SEQUENCE</scope>
</reference>
<dbReference type="Pfam" id="PF12041">
    <property type="entry name" value="DELLA"/>
    <property type="match status" value="1"/>
</dbReference>
<gene>
    <name evidence="2" type="ORF">LSALG_LOCUS32595</name>
</gene>
<dbReference type="Proteomes" id="UP001177003">
    <property type="component" value="Chromosome 7"/>
</dbReference>
<feature type="domain" description="Transcriptional factor DELLA N-terminal" evidence="1">
    <location>
        <begin position="40"/>
        <end position="100"/>
    </location>
</feature>